<organism evidence="1 2">
    <name type="scientific">Candidatus Gottesmanbacteria bacterium GW2011_GWB1_44_11c</name>
    <dbReference type="NCBI Taxonomy" id="1618447"/>
    <lineage>
        <taxon>Bacteria</taxon>
        <taxon>Candidatus Gottesmaniibacteriota</taxon>
    </lineage>
</organism>
<evidence type="ECO:0000313" key="1">
    <source>
        <dbReference type="EMBL" id="KKT34638.1"/>
    </source>
</evidence>
<reference evidence="1 2" key="1">
    <citation type="journal article" date="2015" name="Nature">
        <title>rRNA introns, odd ribosomes, and small enigmatic genomes across a large radiation of phyla.</title>
        <authorList>
            <person name="Brown C.T."/>
            <person name="Hug L.A."/>
            <person name="Thomas B.C."/>
            <person name="Sharon I."/>
            <person name="Castelle C.J."/>
            <person name="Singh A."/>
            <person name="Wilkins M.J."/>
            <person name="Williams K.H."/>
            <person name="Banfield J.F."/>
        </authorList>
    </citation>
    <scope>NUCLEOTIDE SEQUENCE [LARGE SCALE GENOMIC DNA]</scope>
</reference>
<accession>A0A0G1GJW4</accession>
<evidence type="ECO:0000313" key="2">
    <source>
        <dbReference type="Proteomes" id="UP000034617"/>
    </source>
</evidence>
<dbReference type="Proteomes" id="UP000034617">
    <property type="component" value="Unassembled WGS sequence"/>
</dbReference>
<comment type="caution">
    <text evidence="1">The sequence shown here is derived from an EMBL/GenBank/DDBJ whole genome shotgun (WGS) entry which is preliminary data.</text>
</comment>
<dbReference type="AlphaFoldDB" id="A0A0G1GJW4"/>
<protein>
    <submittedName>
        <fullName evidence="1">Uncharacterized protein</fullName>
    </submittedName>
</protein>
<name>A0A0G1GJW4_9BACT</name>
<gene>
    <name evidence="1" type="ORF">UW22_C0069G0012</name>
</gene>
<sequence length="35" mass="4305">DIDAEPYLVIYCDYMVWQRTEELPEEIVKTTRDNR</sequence>
<proteinExistence type="predicted"/>
<feature type="non-terminal residue" evidence="1">
    <location>
        <position position="1"/>
    </location>
</feature>
<dbReference type="EMBL" id="LCHM01000069">
    <property type="protein sequence ID" value="KKT34638.1"/>
    <property type="molecule type" value="Genomic_DNA"/>
</dbReference>